<dbReference type="Gene3D" id="3.30.450.20">
    <property type="entry name" value="PAS domain"/>
    <property type="match status" value="1"/>
</dbReference>
<dbReference type="GO" id="GO:0005886">
    <property type="term" value="C:plasma membrane"/>
    <property type="evidence" value="ECO:0007669"/>
    <property type="project" value="TreeGrafter"/>
</dbReference>
<protein>
    <recommendedName>
        <fullName evidence="2">diguanylate cyclase</fullName>
        <ecNumber evidence="2">2.7.7.65</ecNumber>
    </recommendedName>
</protein>
<evidence type="ECO:0000256" key="2">
    <source>
        <dbReference type="ARBA" id="ARBA00012528"/>
    </source>
</evidence>
<name>A0A6F8PPE7_9GAMM</name>
<reference evidence="8" key="1">
    <citation type="submission" date="2019-11" db="EMBL/GenBank/DDBJ databases">
        <title>Isolation and characterization of two novel species in the genus Thiomicrorhabdus.</title>
        <authorList>
            <person name="Mochizuki J."/>
            <person name="Kojima H."/>
            <person name="Fukui M."/>
        </authorList>
    </citation>
    <scope>NUCLEOTIDE SEQUENCE [LARGE SCALE GENOMIC DNA]</scope>
    <source>
        <strain evidence="8">AkT22</strain>
    </source>
</reference>
<dbReference type="InterPro" id="IPR050469">
    <property type="entry name" value="Diguanylate_Cyclase"/>
</dbReference>
<dbReference type="CDD" id="cd01949">
    <property type="entry name" value="GGDEF"/>
    <property type="match status" value="1"/>
</dbReference>
<dbReference type="SUPFAM" id="SSF55785">
    <property type="entry name" value="PYP-like sensor domain (PAS domain)"/>
    <property type="match status" value="1"/>
</dbReference>
<proteinExistence type="predicted"/>
<feature type="domain" description="GGDEF" evidence="6">
    <location>
        <begin position="274"/>
        <end position="411"/>
    </location>
</feature>
<dbReference type="FunFam" id="3.30.70.270:FF:000001">
    <property type="entry name" value="Diguanylate cyclase domain protein"/>
    <property type="match status" value="1"/>
</dbReference>
<evidence type="ECO:0000256" key="3">
    <source>
        <dbReference type="ARBA" id="ARBA00034247"/>
    </source>
</evidence>
<dbReference type="EC" id="2.7.7.65" evidence="2"/>
<evidence type="ECO:0000313" key="7">
    <source>
        <dbReference type="EMBL" id="BBP43917.1"/>
    </source>
</evidence>
<evidence type="ECO:0000259" key="4">
    <source>
        <dbReference type="PROSITE" id="PS50112"/>
    </source>
</evidence>
<dbReference type="InterPro" id="IPR000014">
    <property type="entry name" value="PAS"/>
</dbReference>
<dbReference type="NCBIfam" id="TIGR00254">
    <property type="entry name" value="GGDEF"/>
    <property type="match status" value="1"/>
</dbReference>
<evidence type="ECO:0000259" key="5">
    <source>
        <dbReference type="PROSITE" id="PS50113"/>
    </source>
</evidence>
<evidence type="ECO:0000259" key="6">
    <source>
        <dbReference type="PROSITE" id="PS50887"/>
    </source>
</evidence>
<dbReference type="GO" id="GO:0052621">
    <property type="term" value="F:diguanylate cyclase activity"/>
    <property type="evidence" value="ECO:0007669"/>
    <property type="project" value="UniProtKB-EC"/>
</dbReference>
<dbReference type="SMART" id="SM00267">
    <property type="entry name" value="GGDEF"/>
    <property type="match status" value="1"/>
</dbReference>
<dbReference type="Pfam" id="PF00990">
    <property type="entry name" value="GGDEF"/>
    <property type="match status" value="1"/>
</dbReference>
<feature type="domain" description="PAC" evidence="5">
    <location>
        <begin position="193"/>
        <end position="246"/>
    </location>
</feature>
<evidence type="ECO:0000313" key="8">
    <source>
        <dbReference type="Proteomes" id="UP000501466"/>
    </source>
</evidence>
<comment type="catalytic activity">
    <reaction evidence="3">
        <text>2 GTP = 3',3'-c-di-GMP + 2 diphosphate</text>
        <dbReference type="Rhea" id="RHEA:24898"/>
        <dbReference type="ChEBI" id="CHEBI:33019"/>
        <dbReference type="ChEBI" id="CHEBI:37565"/>
        <dbReference type="ChEBI" id="CHEBI:58805"/>
        <dbReference type="EC" id="2.7.7.65"/>
    </reaction>
</comment>
<evidence type="ECO:0000256" key="1">
    <source>
        <dbReference type="ARBA" id="ARBA00001946"/>
    </source>
</evidence>
<dbReference type="CDD" id="cd00130">
    <property type="entry name" value="PAS"/>
    <property type="match status" value="1"/>
</dbReference>
<dbReference type="Proteomes" id="UP000501466">
    <property type="component" value="Chromosome"/>
</dbReference>
<comment type="cofactor">
    <cofactor evidence="1">
        <name>Mg(2+)</name>
        <dbReference type="ChEBI" id="CHEBI:18420"/>
    </cofactor>
</comment>
<dbReference type="PROSITE" id="PS50112">
    <property type="entry name" value="PAS"/>
    <property type="match status" value="1"/>
</dbReference>
<dbReference type="RefSeq" id="WP_173291678.1">
    <property type="nucleotide sequence ID" value="NZ_AP021888.1"/>
</dbReference>
<dbReference type="PROSITE" id="PS50887">
    <property type="entry name" value="GGDEF"/>
    <property type="match status" value="1"/>
</dbReference>
<dbReference type="EMBL" id="AP021888">
    <property type="protein sequence ID" value="BBP43917.1"/>
    <property type="molecule type" value="Genomic_DNA"/>
</dbReference>
<dbReference type="InterPro" id="IPR029787">
    <property type="entry name" value="Nucleotide_cyclase"/>
</dbReference>
<gene>
    <name evidence="7" type="ORF">THMIRHAT_16630</name>
</gene>
<sequence length="418" mass="47245">MNTISLVDDKNAFLNYLSQMASVNDLSKAAIDFLIPLLNARHGSLYINNPFTEKNKLIYQTNAHKPRPMPAPKSFAILYENGQAIIPLMDDQTLLGYMVFEGLQEDQQPLPGLEIIKFTLPFLALKMKGLLDKETLEHKLRVINQHQLSYELSPDGYLVDISCALANALGYERHELIGKLPNFLNTHDNDDANAMEAQIFKKDGSQIWVKTDIVPAKDIWGDDSGRKICFQQNISREKQIEEMAIRDDLTKLYNRRFFNQVFAKQIDNAIRNHNYLAFMIIDIDNFKKYNDTYGHQEGDRVLALVAKTIASAYKRKGDYSFRLGGEEFGVICNVTHPEDAEVLANYCRNAILELAIPHTGNPDFKLVTISTGLVIIDGANLLDANEIYKTADIALYEAKSSGRNCVKVAGQEDDIELF</sequence>
<dbReference type="PROSITE" id="PS50113">
    <property type="entry name" value="PAC"/>
    <property type="match status" value="1"/>
</dbReference>
<dbReference type="AlphaFoldDB" id="A0A6F8PPE7"/>
<dbReference type="SUPFAM" id="SSF55073">
    <property type="entry name" value="Nucleotide cyclase"/>
    <property type="match status" value="1"/>
</dbReference>
<dbReference type="InterPro" id="IPR035965">
    <property type="entry name" value="PAS-like_dom_sf"/>
</dbReference>
<feature type="domain" description="PAS" evidence="4">
    <location>
        <begin position="150"/>
        <end position="179"/>
    </location>
</feature>
<dbReference type="PANTHER" id="PTHR45138:SF9">
    <property type="entry name" value="DIGUANYLATE CYCLASE DGCM-RELATED"/>
    <property type="match status" value="1"/>
</dbReference>
<dbReference type="InterPro" id="IPR043128">
    <property type="entry name" value="Rev_trsase/Diguanyl_cyclase"/>
</dbReference>
<dbReference type="GO" id="GO:0043709">
    <property type="term" value="P:cell adhesion involved in single-species biofilm formation"/>
    <property type="evidence" value="ECO:0007669"/>
    <property type="project" value="TreeGrafter"/>
</dbReference>
<dbReference type="GO" id="GO:1902201">
    <property type="term" value="P:negative regulation of bacterial-type flagellum-dependent cell motility"/>
    <property type="evidence" value="ECO:0007669"/>
    <property type="project" value="TreeGrafter"/>
</dbReference>
<accession>A0A6F8PPE7</accession>
<dbReference type="InterPro" id="IPR000160">
    <property type="entry name" value="GGDEF_dom"/>
</dbReference>
<organism evidence="7 8">
    <name type="scientific">Thiosulfativibrio zosterae</name>
    <dbReference type="NCBI Taxonomy" id="2675053"/>
    <lineage>
        <taxon>Bacteria</taxon>
        <taxon>Pseudomonadati</taxon>
        <taxon>Pseudomonadota</taxon>
        <taxon>Gammaproteobacteria</taxon>
        <taxon>Thiotrichales</taxon>
        <taxon>Piscirickettsiaceae</taxon>
        <taxon>Thiosulfativibrio</taxon>
    </lineage>
</organism>
<dbReference type="InterPro" id="IPR000700">
    <property type="entry name" value="PAS-assoc_C"/>
</dbReference>
<dbReference type="KEGG" id="tzo:THMIRHAT_16630"/>
<dbReference type="Gene3D" id="3.30.70.270">
    <property type="match status" value="1"/>
</dbReference>
<dbReference type="PANTHER" id="PTHR45138">
    <property type="entry name" value="REGULATORY COMPONENTS OF SENSORY TRANSDUCTION SYSTEM"/>
    <property type="match status" value="1"/>
</dbReference>
<keyword evidence="8" id="KW-1185">Reference proteome</keyword>